<keyword evidence="6" id="KW-0732">Signal</keyword>
<name>A0A0F7SL70_PHARH</name>
<keyword evidence="2" id="KW-0805">Transcription regulation</keyword>
<accession>A0A0F7SL70</accession>
<protein>
    <submittedName>
        <fullName evidence="8">Bromodomain transcription factor</fullName>
    </submittedName>
</protein>
<feature type="region of interest" description="Disordered" evidence="5">
    <location>
        <begin position="264"/>
        <end position="313"/>
    </location>
</feature>
<proteinExistence type="predicted"/>
<sequence>MPMPHPSALPLHILRLIALHHLAQHGFSASHAQASLALTDVLARFLSLLSSESGSFAESAGRTQVSLQDGIACVESLGISVGDLEAVWRGDDRSRVESAIGLKHYLNEGLDLDTSDHQHYIYTDVPPELETLSPSGRKRSASDAFLVDSLSDQSEAESDEQDEDEDEEKIKEGQNVSVKQEEKKDVEMDGGSGSSDEEDVSTPFGGQLSEGQKPKIFTSEEPSFAEGIKDEGEIVDEREEWKAETLREVELGWVQSWKKEENDGPYGRLSTFLPPLPSEEAYDPIPLSTPGPLSGLAMENDNEDGNGSLTPSLEPVLLEPLHTSLVPSFLHPSAFSSSSSTTVLPTLSNDPPAPLTTSSAPTFKALKAAHASLPPPQTVSYLSRNPNKPRVRAAYLLSLVSNPPENYSPTSSLFSSVPVPAPRSTGIVPTLPTDPNVSLPPGALKSKPTAGHLPTSALYPSTPHRYPALLSSLARHMGNPGLVARTTNMPYPAPLIDKGNPKFYGLPRVGRATIVKPVEVEEGEEPEEGEEIRLEAKSLDVELKATWDAPIRDWTDTELPFQRKRPPPPPKKEKEKVKE</sequence>
<feature type="region of interest" description="Disordered" evidence="5">
    <location>
        <begin position="554"/>
        <end position="579"/>
    </location>
</feature>
<reference evidence="8" key="1">
    <citation type="submission" date="2014-08" db="EMBL/GenBank/DDBJ databases">
        <authorList>
            <person name="Sharma Rahul"/>
            <person name="Thines Marco"/>
        </authorList>
    </citation>
    <scope>NUCLEOTIDE SEQUENCE</scope>
</reference>
<feature type="domain" description="Bromodomain associated" evidence="7">
    <location>
        <begin position="7"/>
        <end position="83"/>
    </location>
</feature>
<dbReference type="GO" id="GO:0005634">
    <property type="term" value="C:nucleus"/>
    <property type="evidence" value="ECO:0007669"/>
    <property type="project" value="UniProtKB-SubCell"/>
</dbReference>
<evidence type="ECO:0000313" key="8">
    <source>
        <dbReference type="EMBL" id="CED82832.1"/>
    </source>
</evidence>
<feature type="chain" id="PRO_5002522074" evidence="6">
    <location>
        <begin position="29"/>
        <end position="579"/>
    </location>
</feature>
<evidence type="ECO:0000256" key="3">
    <source>
        <dbReference type="ARBA" id="ARBA00023163"/>
    </source>
</evidence>
<feature type="signal peptide" evidence="6">
    <location>
        <begin position="1"/>
        <end position="28"/>
    </location>
</feature>
<dbReference type="EMBL" id="LN483142">
    <property type="protein sequence ID" value="CED82832.1"/>
    <property type="molecule type" value="Genomic_DNA"/>
</dbReference>
<dbReference type="SMART" id="SM00576">
    <property type="entry name" value="BTP"/>
    <property type="match status" value="1"/>
</dbReference>
<dbReference type="Pfam" id="PF07524">
    <property type="entry name" value="Bromo_TP"/>
    <property type="match status" value="1"/>
</dbReference>
<dbReference type="AlphaFoldDB" id="A0A0F7SL70"/>
<keyword evidence="3" id="KW-0804">Transcription</keyword>
<dbReference type="GO" id="GO:0046982">
    <property type="term" value="F:protein heterodimerization activity"/>
    <property type="evidence" value="ECO:0007669"/>
    <property type="project" value="InterPro"/>
</dbReference>
<evidence type="ECO:0000256" key="2">
    <source>
        <dbReference type="ARBA" id="ARBA00023015"/>
    </source>
</evidence>
<evidence type="ECO:0000259" key="7">
    <source>
        <dbReference type="SMART" id="SM00576"/>
    </source>
</evidence>
<keyword evidence="4" id="KW-0539">Nucleus</keyword>
<feature type="region of interest" description="Disordered" evidence="5">
    <location>
        <begin position="147"/>
        <end position="232"/>
    </location>
</feature>
<dbReference type="Gene3D" id="1.10.20.10">
    <property type="entry name" value="Histone, subunit A"/>
    <property type="match status" value="1"/>
</dbReference>
<evidence type="ECO:0000256" key="6">
    <source>
        <dbReference type="SAM" id="SignalP"/>
    </source>
</evidence>
<organism evidence="8">
    <name type="scientific">Phaffia rhodozyma</name>
    <name type="common">Yeast</name>
    <name type="synonym">Xanthophyllomyces dendrorhous</name>
    <dbReference type="NCBI Taxonomy" id="264483"/>
    <lineage>
        <taxon>Eukaryota</taxon>
        <taxon>Fungi</taxon>
        <taxon>Dikarya</taxon>
        <taxon>Basidiomycota</taxon>
        <taxon>Agaricomycotina</taxon>
        <taxon>Tremellomycetes</taxon>
        <taxon>Cystofilobasidiales</taxon>
        <taxon>Mrakiaceae</taxon>
        <taxon>Phaffia</taxon>
    </lineage>
</organism>
<dbReference type="CDD" id="cd00076">
    <property type="entry name" value="HFD_SF"/>
    <property type="match status" value="1"/>
</dbReference>
<feature type="compositionally biased region" description="Basic and acidic residues" evidence="5">
    <location>
        <begin position="570"/>
        <end position="579"/>
    </location>
</feature>
<evidence type="ECO:0000256" key="1">
    <source>
        <dbReference type="ARBA" id="ARBA00004123"/>
    </source>
</evidence>
<comment type="subcellular location">
    <subcellularLocation>
        <location evidence="1">Nucleus</location>
    </subcellularLocation>
</comment>
<dbReference type="InterPro" id="IPR006565">
    <property type="entry name" value="BTP"/>
</dbReference>
<evidence type="ECO:0000256" key="4">
    <source>
        <dbReference type="ARBA" id="ARBA00023242"/>
    </source>
</evidence>
<feature type="compositionally biased region" description="Acidic residues" evidence="5">
    <location>
        <begin position="154"/>
        <end position="167"/>
    </location>
</feature>
<dbReference type="InterPro" id="IPR009072">
    <property type="entry name" value="Histone-fold"/>
</dbReference>
<evidence type="ECO:0000256" key="5">
    <source>
        <dbReference type="SAM" id="MobiDB-lite"/>
    </source>
</evidence>